<evidence type="ECO:0000256" key="1">
    <source>
        <dbReference type="SAM" id="Coils"/>
    </source>
</evidence>
<dbReference type="InterPro" id="IPR011990">
    <property type="entry name" value="TPR-like_helical_dom_sf"/>
</dbReference>
<dbReference type="GO" id="GO:0006355">
    <property type="term" value="P:regulation of DNA-templated transcription"/>
    <property type="evidence" value="ECO:0007669"/>
    <property type="project" value="InterPro"/>
</dbReference>
<dbReference type="AlphaFoldDB" id="A0A0T5VKA1"/>
<evidence type="ECO:0008006" key="5">
    <source>
        <dbReference type="Google" id="ProtNLM"/>
    </source>
</evidence>
<dbReference type="Gene3D" id="1.25.40.10">
    <property type="entry name" value="Tetratricopeptide repeat domain"/>
    <property type="match status" value="1"/>
</dbReference>
<evidence type="ECO:0000313" key="4">
    <source>
        <dbReference type="Proteomes" id="UP000051950"/>
    </source>
</evidence>
<protein>
    <recommendedName>
        <fullName evidence="5">HTH luxR-type domain-containing protein</fullName>
    </recommendedName>
</protein>
<feature type="coiled-coil region" evidence="1">
    <location>
        <begin position="445"/>
        <end position="486"/>
    </location>
</feature>
<keyword evidence="2" id="KW-0472">Membrane</keyword>
<name>A0A0T5VKA1_9SPHI</name>
<dbReference type="STRING" id="687842.ASU31_20595"/>
<dbReference type="Proteomes" id="UP000051950">
    <property type="component" value="Unassembled WGS sequence"/>
</dbReference>
<dbReference type="GO" id="GO:0003677">
    <property type="term" value="F:DNA binding"/>
    <property type="evidence" value="ECO:0007669"/>
    <property type="project" value="InterPro"/>
</dbReference>
<comment type="caution">
    <text evidence="3">The sequence shown here is derived from an EMBL/GenBank/DDBJ whole genome shotgun (WGS) entry which is preliminary data.</text>
</comment>
<proteinExistence type="predicted"/>
<feature type="transmembrane region" description="Helical" evidence="2">
    <location>
        <begin position="414"/>
        <end position="434"/>
    </location>
</feature>
<evidence type="ECO:0000256" key="2">
    <source>
        <dbReference type="SAM" id="Phobius"/>
    </source>
</evidence>
<dbReference type="OrthoDB" id="1090267at2"/>
<reference evidence="3 4" key="1">
    <citation type="submission" date="2015-11" db="EMBL/GenBank/DDBJ databases">
        <title>Sequence of Pedobacter ginsenosidimutans.</title>
        <authorList>
            <person name="Carson E."/>
            <person name="Keyser V."/>
            <person name="Newman J."/>
            <person name="Miller J."/>
        </authorList>
    </citation>
    <scope>NUCLEOTIDE SEQUENCE [LARGE SCALE GENOMIC DNA]</scope>
    <source>
        <strain evidence="3 4">KACC 14530</strain>
    </source>
</reference>
<organism evidence="3 4">
    <name type="scientific">Pedobacter ginsenosidimutans</name>
    <dbReference type="NCBI Taxonomy" id="687842"/>
    <lineage>
        <taxon>Bacteria</taxon>
        <taxon>Pseudomonadati</taxon>
        <taxon>Bacteroidota</taxon>
        <taxon>Sphingobacteriia</taxon>
        <taxon>Sphingobacteriales</taxon>
        <taxon>Sphingobacteriaceae</taxon>
        <taxon>Pedobacter</taxon>
    </lineage>
</organism>
<dbReference type="EMBL" id="LMZQ01000022">
    <property type="protein sequence ID" value="KRT14209.1"/>
    <property type="molecule type" value="Genomic_DNA"/>
</dbReference>
<dbReference type="SUPFAM" id="SSF46894">
    <property type="entry name" value="C-terminal effector domain of the bipartite response regulators"/>
    <property type="match status" value="1"/>
</dbReference>
<sequence length="614" mass="71497">MKHLVFKNILLLIWIVIGCYTAQAQSLLDSTALDNLSDKDKPALLTQLAERYRTNANYGAATVKAQQSVSLAIKLKNFTEATKAYAMLVNVYANTKQFALLKKTNDTTLSVGQQAKQPIALAYAYYAQALFYNAIDNNELVTKYCQMGLKMLEKKYDPYLTAKIYYQLYALNTRWDNVKNVNRYAQKATESALKTTDYNLLSNCYIALSVAADYNFAATKRELQRDSIIYYLNKVQDLYKQYPQYVARKTYAMACINSADYYLKYFPDTDQAAKTNAIRYASMANEVMRGVLNGEEVRASSLGILSEYAKRDKNTAMTEGYLQEAYSMMKDQQAPYYYTLINIVTALSSFYEQNGNYGKALEFQKKATAYNSKLFDQKQALNAQKLEVQYETEKKNNEVKLLKQSEKYAQQQKYLYIGIAIASLLGLIFMFRSYHFRLRYSLQREKQLHLEKQDAELQMKFEKEEQARLKAEQQLLESQQQQLQKEVMASQLQLEHKKEMLFQIKEKFNDNHQLNINKIWNEELLLDNDFEEAKFQIQQVHPEFFSLLNQRAQQKLTALDLKLCAYLHLKMDTKKIAQLMHIEAKSVRMSRYRVKQKLGLDKEEDLNLFLQKMA</sequence>
<keyword evidence="2" id="KW-0812">Transmembrane</keyword>
<keyword evidence="2" id="KW-1133">Transmembrane helix</keyword>
<keyword evidence="4" id="KW-1185">Reference proteome</keyword>
<evidence type="ECO:0000313" key="3">
    <source>
        <dbReference type="EMBL" id="KRT14209.1"/>
    </source>
</evidence>
<dbReference type="PROSITE" id="PS51257">
    <property type="entry name" value="PROKAR_LIPOPROTEIN"/>
    <property type="match status" value="1"/>
</dbReference>
<keyword evidence="1" id="KW-0175">Coiled coil</keyword>
<accession>A0A0T5VKA1</accession>
<dbReference type="InterPro" id="IPR016032">
    <property type="entry name" value="Sig_transdc_resp-reg_C-effctor"/>
</dbReference>
<gene>
    <name evidence="3" type="ORF">ASU31_20595</name>
</gene>